<proteinExistence type="predicted"/>
<organism evidence="2 3">
    <name type="scientific">Elysia crispata</name>
    <name type="common">lettuce slug</name>
    <dbReference type="NCBI Taxonomy" id="231223"/>
    <lineage>
        <taxon>Eukaryota</taxon>
        <taxon>Metazoa</taxon>
        <taxon>Spiralia</taxon>
        <taxon>Lophotrochozoa</taxon>
        <taxon>Mollusca</taxon>
        <taxon>Gastropoda</taxon>
        <taxon>Heterobranchia</taxon>
        <taxon>Euthyneura</taxon>
        <taxon>Panpulmonata</taxon>
        <taxon>Sacoglossa</taxon>
        <taxon>Placobranchoidea</taxon>
        <taxon>Plakobranchidae</taxon>
        <taxon>Elysia</taxon>
    </lineage>
</organism>
<comment type="caution">
    <text evidence="2">The sequence shown here is derived from an EMBL/GenBank/DDBJ whole genome shotgun (WGS) entry which is preliminary data.</text>
</comment>
<name>A0AAE1CTF0_9GAST</name>
<reference evidence="2" key="1">
    <citation type="journal article" date="2023" name="G3 (Bethesda)">
        <title>A reference genome for the long-term kleptoplast-retaining sea slug Elysia crispata morphotype clarki.</title>
        <authorList>
            <person name="Eastman K.E."/>
            <person name="Pendleton A.L."/>
            <person name="Shaikh M.A."/>
            <person name="Suttiyut T."/>
            <person name="Ogas R."/>
            <person name="Tomko P."/>
            <person name="Gavelis G."/>
            <person name="Widhalm J.R."/>
            <person name="Wisecaver J.H."/>
        </authorList>
    </citation>
    <scope>NUCLEOTIDE SEQUENCE</scope>
    <source>
        <strain evidence="2">ECLA1</strain>
    </source>
</reference>
<dbReference type="Proteomes" id="UP001283361">
    <property type="component" value="Unassembled WGS sequence"/>
</dbReference>
<evidence type="ECO:0000313" key="2">
    <source>
        <dbReference type="EMBL" id="KAK3734327.1"/>
    </source>
</evidence>
<protein>
    <submittedName>
        <fullName evidence="2">Uncharacterized protein</fullName>
    </submittedName>
</protein>
<keyword evidence="1" id="KW-0732">Signal</keyword>
<feature type="chain" id="PRO_5042079911" evidence="1">
    <location>
        <begin position="26"/>
        <end position="107"/>
    </location>
</feature>
<gene>
    <name evidence="2" type="ORF">RRG08_058482</name>
</gene>
<dbReference type="AlphaFoldDB" id="A0AAE1CTF0"/>
<accession>A0AAE1CTF0</accession>
<evidence type="ECO:0000256" key="1">
    <source>
        <dbReference type="SAM" id="SignalP"/>
    </source>
</evidence>
<sequence>MSDAAVVLGISRSCVLLLLLHSAESKSSDDLLKAWKTAIKTAIIVLNIDQGNVLIRHKLSRFPPETSLEQPTIYSQNWATGGRPPQGVQTRAGTVWWYGLLFGRFRS</sequence>
<feature type="signal peptide" evidence="1">
    <location>
        <begin position="1"/>
        <end position="25"/>
    </location>
</feature>
<keyword evidence="3" id="KW-1185">Reference proteome</keyword>
<dbReference type="EMBL" id="JAWDGP010006855">
    <property type="protein sequence ID" value="KAK3734327.1"/>
    <property type="molecule type" value="Genomic_DNA"/>
</dbReference>
<evidence type="ECO:0000313" key="3">
    <source>
        <dbReference type="Proteomes" id="UP001283361"/>
    </source>
</evidence>